<proteinExistence type="inferred from homology"/>
<dbReference type="PANTHER" id="PTHR43201">
    <property type="entry name" value="ACYL-COA SYNTHETASE"/>
    <property type="match status" value="1"/>
</dbReference>
<dbReference type="Pfam" id="PF00501">
    <property type="entry name" value="AMP-binding"/>
    <property type="match status" value="1"/>
</dbReference>
<dbReference type="Gene3D" id="3.30.300.30">
    <property type="match status" value="1"/>
</dbReference>
<evidence type="ECO:0000259" key="5">
    <source>
        <dbReference type="Pfam" id="PF13193"/>
    </source>
</evidence>
<comment type="similarity">
    <text evidence="1">Belongs to the ATP-dependent AMP-binding enzyme family.</text>
</comment>
<keyword evidence="2 6" id="KW-0436">Ligase</keyword>
<dbReference type="InterPro" id="IPR025110">
    <property type="entry name" value="AMP-bd_C"/>
</dbReference>
<feature type="region of interest" description="Disordered" evidence="3">
    <location>
        <begin position="28"/>
        <end position="49"/>
    </location>
</feature>
<sequence length="590" mass="62179">MPSEITGGQDSPDLIAAVYAAAERVPDNPAITAPGRTRRRPGGKVSVRPGPTITYRQLMEGIEATSVRLQADGFGKGERMLFSVRPSPAAFILALGAVRAGGSVVFIDPGIGPSLFRDRAELAAPGWAAAESLLYAVSTRSPLRPLARRRGLLLPDYGAMDVRHYYSGPWMPGVPRGATPVKTLRRPLTTGTTQGQPGHHPAQEAVIIFTSGTTGAPKGVVHTRGSLAAGFQQLSTKCTFSDGDRIHSEQLMMGLPALIAGAHWTMPSYGFSAHIDPLRLAGELGPVAGKRSTYDGATHLFLVPSQLAPILDGIERGEVTLPKTLGTVMLGAAPVLAPFLERAMRVLPDVDFKLIYGMTELLPIAIADGREKLAFASGADAGHLTQDGRGEGDFLGEPLPAVEIRLGEDHELFARGPNMCHGYLGQDPMIEHATGDLVRLDYGAGARGAPISSGARGASTSSGARPRLVMIGRKKDMIIRGKTNIYPALYEPVIAGVAGVAEAAMVGVPDGIGDESVWLAVVPRAGQSAAALKARLGQELPRLIDESALPDRIEVLDNMPVSGRHRKPDREALRQQFGAVTDAAALVGPA</sequence>
<evidence type="ECO:0000256" key="3">
    <source>
        <dbReference type="SAM" id="MobiDB-lite"/>
    </source>
</evidence>
<dbReference type="PROSITE" id="PS00455">
    <property type="entry name" value="AMP_BINDING"/>
    <property type="match status" value="1"/>
</dbReference>
<evidence type="ECO:0000313" key="7">
    <source>
        <dbReference type="Proteomes" id="UP001163293"/>
    </source>
</evidence>
<evidence type="ECO:0000313" key="6">
    <source>
        <dbReference type="EMBL" id="UYV96517.1"/>
    </source>
</evidence>
<accession>A0AAX3EH87</accession>
<feature type="domain" description="AMP-dependent synthetase/ligase" evidence="4">
    <location>
        <begin position="38"/>
        <end position="424"/>
    </location>
</feature>
<dbReference type="InterPro" id="IPR000873">
    <property type="entry name" value="AMP-dep_synth/lig_dom"/>
</dbReference>
<dbReference type="GO" id="GO:0006631">
    <property type="term" value="P:fatty acid metabolic process"/>
    <property type="evidence" value="ECO:0007669"/>
    <property type="project" value="TreeGrafter"/>
</dbReference>
<dbReference type="GO" id="GO:0031956">
    <property type="term" value="F:medium-chain fatty acid-CoA ligase activity"/>
    <property type="evidence" value="ECO:0007669"/>
    <property type="project" value="TreeGrafter"/>
</dbReference>
<dbReference type="RefSeq" id="WP_083261946.1">
    <property type="nucleotide sequence ID" value="NZ_CP043010.1"/>
</dbReference>
<evidence type="ECO:0000256" key="2">
    <source>
        <dbReference type="ARBA" id="ARBA00022598"/>
    </source>
</evidence>
<dbReference type="PANTHER" id="PTHR43201:SF5">
    <property type="entry name" value="MEDIUM-CHAIN ACYL-COA LIGASE ACSF2, MITOCHONDRIAL"/>
    <property type="match status" value="1"/>
</dbReference>
<keyword evidence="7" id="KW-1185">Reference proteome</keyword>
<name>A0AAX3EH87_PAEUR</name>
<protein>
    <submittedName>
        <fullName evidence="6">Acyl--CoA ligase</fullName>
    </submittedName>
</protein>
<organism evidence="6 7">
    <name type="scientific">Paenarthrobacter ureafaciens</name>
    <dbReference type="NCBI Taxonomy" id="37931"/>
    <lineage>
        <taxon>Bacteria</taxon>
        <taxon>Bacillati</taxon>
        <taxon>Actinomycetota</taxon>
        <taxon>Actinomycetes</taxon>
        <taxon>Micrococcales</taxon>
        <taxon>Micrococcaceae</taxon>
        <taxon>Paenarthrobacter</taxon>
    </lineage>
</organism>
<dbReference type="Proteomes" id="UP001163293">
    <property type="component" value="Chromosome"/>
</dbReference>
<evidence type="ECO:0000259" key="4">
    <source>
        <dbReference type="Pfam" id="PF00501"/>
    </source>
</evidence>
<dbReference type="AlphaFoldDB" id="A0AAX3EH87"/>
<dbReference type="Gene3D" id="3.40.50.12780">
    <property type="entry name" value="N-terminal domain of ligase-like"/>
    <property type="match status" value="1"/>
</dbReference>
<dbReference type="Pfam" id="PF13193">
    <property type="entry name" value="AMP-binding_C"/>
    <property type="match status" value="1"/>
</dbReference>
<dbReference type="EMBL" id="CP101185">
    <property type="protein sequence ID" value="UYV96517.1"/>
    <property type="molecule type" value="Genomic_DNA"/>
</dbReference>
<gene>
    <name evidence="6" type="ORF">NL394_15860</name>
</gene>
<reference evidence="6" key="1">
    <citation type="submission" date="2022-07" db="EMBL/GenBank/DDBJ databases">
        <authorList>
            <person name="Wu T."/>
        </authorList>
    </citation>
    <scope>NUCLEOTIDE SEQUENCE</scope>
    <source>
        <strain evidence="6">SD-1</strain>
    </source>
</reference>
<feature type="domain" description="AMP-binding enzyme C-terminal" evidence="5">
    <location>
        <begin position="491"/>
        <end position="560"/>
    </location>
</feature>
<evidence type="ECO:0000256" key="1">
    <source>
        <dbReference type="ARBA" id="ARBA00006432"/>
    </source>
</evidence>
<dbReference type="SUPFAM" id="SSF56801">
    <property type="entry name" value="Acetyl-CoA synthetase-like"/>
    <property type="match status" value="1"/>
</dbReference>
<dbReference type="InterPro" id="IPR045851">
    <property type="entry name" value="AMP-bd_C_sf"/>
</dbReference>
<dbReference type="InterPro" id="IPR042099">
    <property type="entry name" value="ANL_N_sf"/>
</dbReference>
<dbReference type="InterPro" id="IPR020845">
    <property type="entry name" value="AMP-binding_CS"/>
</dbReference>